<reference evidence="2" key="1">
    <citation type="submission" date="2021-04" db="EMBL/GenBank/DDBJ databases">
        <title>Genome based classification of Actinospica acidithermotolerans sp. nov., an actinobacterium isolated from an Indonesian hot spring.</title>
        <authorList>
            <person name="Kusuma A.B."/>
            <person name="Putra K.E."/>
            <person name="Nafisah S."/>
            <person name="Loh J."/>
            <person name="Nouioui I."/>
            <person name="Goodfellow M."/>
        </authorList>
    </citation>
    <scope>NUCLEOTIDE SEQUENCE</scope>
    <source>
        <strain evidence="2">DSM 45618</strain>
    </source>
</reference>
<dbReference type="AlphaFoldDB" id="A0A8J7WVR1"/>
<name>A0A8J7WVR1_9ACTN</name>
<keyword evidence="3" id="KW-1185">Reference proteome</keyword>
<feature type="signal peptide" evidence="1">
    <location>
        <begin position="1"/>
        <end position="29"/>
    </location>
</feature>
<protein>
    <recommendedName>
        <fullName evidence="4">Lipoprotein</fullName>
    </recommendedName>
</protein>
<gene>
    <name evidence="2" type="ORF">KGA66_27270</name>
</gene>
<evidence type="ECO:0000313" key="3">
    <source>
        <dbReference type="Proteomes" id="UP000677913"/>
    </source>
</evidence>
<evidence type="ECO:0000313" key="2">
    <source>
        <dbReference type="EMBL" id="MBS2966767.1"/>
    </source>
</evidence>
<dbReference type="Proteomes" id="UP000677913">
    <property type="component" value="Unassembled WGS sequence"/>
</dbReference>
<dbReference type="EMBL" id="JAGSXH010000192">
    <property type="protein sequence ID" value="MBS2966767.1"/>
    <property type="molecule type" value="Genomic_DNA"/>
</dbReference>
<evidence type="ECO:0008006" key="4">
    <source>
        <dbReference type="Google" id="ProtNLM"/>
    </source>
</evidence>
<comment type="caution">
    <text evidence="2">The sequence shown here is derived from an EMBL/GenBank/DDBJ whole genome shotgun (WGS) entry which is preliminary data.</text>
</comment>
<proteinExistence type="predicted"/>
<keyword evidence="1" id="KW-0732">Signal</keyword>
<accession>A0A8J7WVR1</accession>
<evidence type="ECO:0000256" key="1">
    <source>
        <dbReference type="SAM" id="SignalP"/>
    </source>
</evidence>
<sequence>MLRRTPRRNATARSASRAAAGVLAAAALAAVTVAGCAASASQPPAALPAAGSAAPQTSSAPAVAVLPADAPKFAIPSDLHLVVEADSTGNAAKDSVLLDAAYQFYGFVEAISTGNTKDANFRQWTTGNAYAGLSQSVSTWKSRGERLTGTDRVYKRTVTMSADGSQAAYSACEDSSQAYPLKVGSGRHDTNTAGRGNYTLWQGTFTKRASGGWVLSLIFTKPGASQCVVD</sequence>
<organism evidence="2 3">
    <name type="scientific">Actinocrinis puniceicyclus</name>
    <dbReference type="NCBI Taxonomy" id="977794"/>
    <lineage>
        <taxon>Bacteria</taxon>
        <taxon>Bacillati</taxon>
        <taxon>Actinomycetota</taxon>
        <taxon>Actinomycetes</taxon>
        <taxon>Catenulisporales</taxon>
        <taxon>Actinospicaceae</taxon>
        <taxon>Actinocrinis</taxon>
    </lineage>
</organism>
<feature type="chain" id="PRO_5039260849" description="Lipoprotein" evidence="1">
    <location>
        <begin position="30"/>
        <end position="230"/>
    </location>
</feature>
<dbReference type="RefSeq" id="WP_211472159.1">
    <property type="nucleotide sequence ID" value="NZ_JAGSXH010000192.1"/>
</dbReference>